<feature type="active site" evidence="7">
    <location>
        <position position="300"/>
    </location>
</feature>
<protein>
    <recommendedName>
        <fullName evidence="4">Signal peptidase I</fullName>
        <ecNumber evidence="3">3.4.21.89</ecNumber>
    </recommendedName>
    <alternativeName>
        <fullName evidence="6">Leader peptidase I</fullName>
    </alternativeName>
</protein>
<dbReference type="PANTHER" id="PTHR43390">
    <property type="entry name" value="SIGNAL PEPTIDASE I"/>
    <property type="match status" value="1"/>
</dbReference>
<organism evidence="10 11">
    <name type="scientific">Niastella vici</name>
    <dbReference type="NCBI Taxonomy" id="1703345"/>
    <lineage>
        <taxon>Bacteria</taxon>
        <taxon>Pseudomonadati</taxon>
        <taxon>Bacteroidota</taxon>
        <taxon>Chitinophagia</taxon>
        <taxon>Chitinophagales</taxon>
        <taxon>Chitinophagaceae</taxon>
        <taxon>Niastella</taxon>
    </lineage>
</organism>
<evidence type="ECO:0000256" key="1">
    <source>
        <dbReference type="ARBA" id="ARBA00000677"/>
    </source>
</evidence>
<dbReference type="InterPro" id="IPR019533">
    <property type="entry name" value="Peptidase_S26"/>
</dbReference>
<dbReference type="STRING" id="1703345.A3860_10400"/>
<dbReference type="Pfam" id="PF10502">
    <property type="entry name" value="Peptidase_S26"/>
    <property type="match status" value="2"/>
</dbReference>
<keyword evidence="11" id="KW-1185">Reference proteome</keyword>
<dbReference type="CDD" id="cd06530">
    <property type="entry name" value="S26_SPase_I"/>
    <property type="match status" value="2"/>
</dbReference>
<dbReference type="PROSITE" id="PS00761">
    <property type="entry name" value="SPASE_I_3"/>
    <property type="match status" value="1"/>
</dbReference>
<dbReference type="PRINTS" id="PR00727">
    <property type="entry name" value="LEADERPTASE"/>
</dbReference>
<evidence type="ECO:0000256" key="6">
    <source>
        <dbReference type="ARBA" id="ARBA00029906"/>
    </source>
</evidence>
<reference evidence="10 11" key="1">
    <citation type="submission" date="2016-03" db="EMBL/GenBank/DDBJ databases">
        <title>Niastella vici sp. nov., isolated from farmland soil.</title>
        <authorList>
            <person name="Chen L."/>
            <person name="Wang D."/>
            <person name="Yang S."/>
            <person name="Wang G."/>
        </authorList>
    </citation>
    <scope>NUCLEOTIDE SEQUENCE [LARGE SCALE GENOMIC DNA]</scope>
    <source>
        <strain evidence="10 11">DJ57</strain>
    </source>
</reference>
<comment type="similarity">
    <text evidence="2">Belongs to the peptidase S26 family.</text>
</comment>
<evidence type="ECO:0000313" key="10">
    <source>
        <dbReference type="EMBL" id="OQP56974.1"/>
    </source>
</evidence>
<evidence type="ECO:0000256" key="7">
    <source>
        <dbReference type="PIRSR" id="PIRSR600223-1"/>
    </source>
</evidence>
<comment type="catalytic activity">
    <reaction evidence="1">
        <text>Cleavage of hydrophobic, N-terminal signal or leader sequences from secreted and periplasmic proteins.</text>
        <dbReference type="EC" id="3.4.21.89"/>
    </reaction>
</comment>
<dbReference type="GO" id="GO:0004252">
    <property type="term" value="F:serine-type endopeptidase activity"/>
    <property type="evidence" value="ECO:0007669"/>
    <property type="project" value="InterPro"/>
</dbReference>
<gene>
    <name evidence="10" type="ORF">A3860_10400</name>
</gene>
<feature type="transmembrane region" description="Helical" evidence="8">
    <location>
        <begin position="83"/>
        <end position="104"/>
    </location>
</feature>
<dbReference type="EC" id="3.4.21.89" evidence="3"/>
<keyword evidence="5" id="KW-0378">Hydrolase</keyword>
<dbReference type="Pfam" id="PF18936">
    <property type="entry name" value="DUF5684"/>
    <property type="match status" value="1"/>
</dbReference>
<feature type="transmembrane region" description="Helical" evidence="8">
    <location>
        <begin position="6"/>
        <end position="28"/>
    </location>
</feature>
<feature type="domain" description="Peptidase S26" evidence="9">
    <location>
        <begin position="470"/>
        <end position="510"/>
    </location>
</feature>
<name>A0A1V9FF38_9BACT</name>
<dbReference type="GO" id="GO:0006465">
    <property type="term" value="P:signal peptide processing"/>
    <property type="evidence" value="ECO:0007669"/>
    <property type="project" value="InterPro"/>
</dbReference>
<dbReference type="Gene3D" id="2.10.109.10">
    <property type="entry name" value="Umud Fragment, subunit A"/>
    <property type="match status" value="2"/>
</dbReference>
<feature type="active site" evidence="7">
    <location>
        <position position="158"/>
    </location>
</feature>
<dbReference type="AlphaFoldDB" id="A0A1V9FF38"/>
<feature type="domain" description="Peptidase S26" evidence="9">
    <location>
        <begin position="128"/>
        <end position="324"/>
    </location>
</feature>
<proteinExistence type="inferred from homology"/>
<keyword evidence="8" id="KW-0472">Membrane</keyword>
<dbReference type="GO" id="GO:0009003">
    <property type="term" value="F:signal peptidase activity"/>
    <property type="evidence" value="ECO:0007669"/>
    <property type="project" value="UniProtKB-EC"/>
</dbReference>
<keyword evidence="8" id="KW-0812">Transmembrane</keyword>
<feature type="transmembrane region" description="Helical" evidence="8">
    <location>
        <begin position="58"/>
        <end position="77"/>
    </location>
</feature>
<dbReference type="RefSeq" id="WP_081155938.1">
    <property type="nucleotide sequence ID" value="NZ_LVYD01000124.1"/>
</dbReference>
<dbReference type="OrthoDB" id="9802919at2"/>
<dbReference type="InterPro" id="IPR000223">
    <property type="entry name" value="Pept_S26A_signal_pept_1"/>
</dbReference>
<dbReference type="Proteomes" id="UP000192796">
    <property type="component" value="Unassembled WGS sequence"/>
</dbReference>
<feature type="transmembrane region" description="Helical" evidence="8">
    <location>
        <begin position="130"/>
        <end position="149"/>
    </location>
</feature>
<dbReference type="InterPro" id="IPR043739">
    <property type="entry name" value="DUF5684"/>
</dbReference>
<evidence type="ECO:0000256" key="5">
    <source>
        <dbReference type="ARBA" id="ARBA00022801"/>
    </source>
</evidence>
<comment type="caution">
    <text evidence="10">The sequence shown here is derived from an EMBL/GenBank/DDBJ whole genome shotgun (WGS) entry which is preliminary data.</text>
</comment>
<dbReference type="PANTHER" id="PTHR43390:SF1">
    <property type="entry name" value="CHLOROPLAST PROCESSING PEPTIDASE"/>
    <property type="match status" value="1"/>
</dbReference>
<sequence>MSLHDLFIIILISLLIVELPAFGLAKLFEKAGIPSWKAWVPFYNIWEILKATGLKKHWFYWQFLPVAGWFISIWLLVEFVKLFGKFSFLDHVGAALLSVLYFPYIGADKKVKFLGPQAVKNHKKTTVREWIDAGVFAVVAATLIRVFVFEAYTIPTGSMEKTLLVNDFLFVSKLTYGPRIPNTPLAIPFVHHTLPVFNTKSYTEIIHLPYTRWFASPVKRNDVVVFNFPAGDTLTKELDSQDPYYDILQSEEMRQYQQLKGQIANEAELQAVSKQKAREIVWSDYTIMTRPVDKRENYIKRCVAIAGDTIQIVDGILYVNGQKAFISPTSATDYMVTTASNRILNDDELREAGIRLNSDERNPDFIQYGANSYQINLSEAEADILRKMPGVTVTRKLENVGDPRIFPRDTAVVLWSVDEFGPLWIPKKGATIQLNVKNIACYKRAIKVYENNDWEERDGKIFINGKEATSYTFKMNYYWMMGDNRHRSQDSRFWGFVPEDHVVGSAWLIWMSWDHGVRWNRMFKSIH</sequence>
<keyword evidence="8" id="KW-1133">Transmembrane helix</keyword>
<dbReference type="InterPro" id="IPR036286">
    <property type="entry name" value="LexA/Signal_pep-like_sf"/>
</dbReference>
<evidence type="ECO:0000313" key="11">
    <source>
        <dbReference type="Proteomes" id="UP000192796"/>
    </source>
</evidence>
<dbReference type="EMBL" id="LVYD01000124">
    <property type="protein sequence ID" value="OQP56974.1"/>
    <property type="molecule type" value="Genomic_DNA"/>
</dbReference>
<evidence type="ECO:0000256" key="2">
    <source>
        <dbReference type="ARBA" id="ARBA00009370"/>
    </source>
</evidence>
<accession>A0A1V9FF38</accession>
<dbReference type="GO" id="GO:0016020">
    <property type="term" value="C:membrane"/>
    <property type="evidence" value="ECO:0007669"/>
    <property type="project" value="InterPro"/>
</dbReference>
<evidence type="ECO:0000256" key="8">
    <source>
        <dbReference type="SAM" id="Phobius"/>
    </source>
</evidence>
<evidence type="ECO:0000256" key="4">
    <source>
        <dbReference type="ARBA" id="ARBA00019232"/>
    </source>
</evidence>
<dbReference type="SUPFAM" id="SSF51306">
    <property type="entry name" value="LexA/Signal peptidase"/>
    <property type="match status" value="2"/>
</dbReference>
<evidence type="ECO:0000256" key="3">
    <source>
        <dbReference type="ARBA" id="ARBA00013208"/>
    </source>
</evidence>
<evidence type="ECO:0000259" key="9">
    <source>
        <dbReference type="Pfam" id="PF10502"/>
    </source>
</evidence>
<dbReference type="InterPro" id="IPR019758">
    <property type="entry name" value="Pept_S26A_signal_pept_1_CS"/>
</dbReference>